<evidence type="ECO:0000256" key="3">
    <source>
        <dbReference type="SAM" id="SignalP"/>
    </source>
</evidence>
<dbReference type="InterPro" id="IPR008979">
    <property type="entry name" value="Galactose-bd-like_sf"/>
</dbReference>
<feature type="region of interest" description="Disordered" evidence="2">
    <location>
        <begin position="1"/>
        <end position="27"/>
    </location>
</feature>
<evidence type="ECO:0000259" key="5">
    <source>
        <dbReference type="PROSITE" id="PS51762"/>
    </source>
</evidence>
<evidence type="ECO:0000313" key="6">
    <source>
        <dbReference type="EMBL" id="MBD8078580.1"/>
    </source>
</evidence>
<accession>A0A927IZI9</accession>
<feature type="compositionally biased region" description="Polar residues" evidence="2">
    <location>
        <begin position="378"/>
        <end position="391"/>
    </location>
</feature>
<feature type="region of interest" description="Disordered" evidence="2">
    <location>
        <begin position="375"/>
        <end position="397"/>
    </location>
</feature>
<keyword evidence="7" id="KW-1185">Reference proteome</keyword>
<dbReference type="PANTHER" id="PTHR10963:SF55">
    <property type="entry name" value="GLYCOSIDE HYDROLASE FAMILY 16 PROTEIN"/>
    <property type="match status" value="1"/>
</dbReference>
<dbReference type="SUPFAM" id="SSF49785">
    <property type="entry name" value="Galactose-binding domain-like"/>
    <property type="match status" value="2"/>
</dbReference>
<dbReference type="CDD" id="cd08023">
    <property type="entry name" value="GH16_laminarinase_like"/>
    <property type="match status" value="1"/>
</dbReference>
<comment type="caution">
    <text evidence="6">The sequence shown here is derived from an EMBL/GenBank/DDBJ whole genome shotgun (WGS) entry which is preliminary data.</text>
</comment>
<feature type="signal peptide" evidence="3">
    <location>
        <begin position="1"/>
        <end position="49"/>
    </location>
</feature>
<dbReference type="PROSITE" id="PS50022">
    <property type="entry name" value="FA58C_3"/>
    <property type="match status" value="2"/>
</dbReference>
<dbReference type="GO" id="GO:0005975">
    <property type="term" value="P:carbohydrate metabolic process"/>
    <property type="evidence" value="ECO:0007669"/>
    <property type="project" value="InterPro"/>
</dbReference>
<reference evidence="6" key="2">
    <citation type="submission" date="2020-09" db="EMBL/GenBank/DDBJ databases">
        <authorList>
            <person name="Yu Y."/>
        </authorList>
    </citation>
    <scope>NUCLEOTIDE SEQUENCE</scope>
    <source>
        <strain evidence="6">KCTC 49039</strain>
    </source>
</reference>
<feature type="compositionally biased region" description="Polar residues" evidence="2">
    <location>
        <begin position="127"/>
        <end position="139"/>
    </location>
</feature>
<feature type="region of interest" description="Disordered" evidence="2">
    <location>
        <begin position="178"/>
        <end position="217"/>
    </location>
</feature>
<dbReference type="InterPro" id="IPR013320">
    <property type="entry name" value="ConA-like_dom_sf"/>
</dbReference>
<feature type="compositionally biased region" description="Acidic residues" evidence="2">
    <location>
        <begin position="183"/>
        <end position="193"/>
    </location>
</feature>
<dbReference type="PANTHER" id="PTHR10963">
    <property type="entry name" value="GLYCOSYL HYDROLASE-RELATED"/>
    <property type="match status" value="1"/>
</dbReference>
<evidence type="ECO:0000259" key="4">
    <source>
        <dbReference type="PROSITE" id="PS50022"/>
    </source>
</evidence>
<name>A0A927IZI9_9MICO</name>
<dbReference type="PROSITE" id="PS51762">
    <property type="entry name" value="GH16_2"/>
    <property type="match status" value="1"/>
</dbReference>
<dbReference type="Gene3D" id="2.60.120.260">
    <property type="entry name" value="Galactose-binding domain-like"/>
    <property type="match status" value="2"/>
</dbReference>
<dbReference type="InterPro" id="IPR000757">
    <property type="entry name" value="Beta-glucanase-like"/>
</dbReference>
<dbReference type="InterPro" id="IPR050546">
    <property type="entry name" value="Glycosyl_Hydrlase_16"/>
</dbReference>
<dbReference type="InterPro" id="IPR000421">
    <property type="entry name" value="FA58C"/>
</dbReference>
<proteinExistence type="inferred from homology"/>
<dbReference type="Gene3D" id="2.60.120.200">
    <property type="match status" value="1"/>
</dbReference>
<feature type="domain" description="F5/8 type C" evidence="4">
    <location>
        <begin position="191"/>
        <end position="332"/>
    </location>
</feature>
<sequence length="589" mass="63839">MQTRTPYPPRGPVTGTRRDPRPARRRLAAATAATALVTLGALSQGAAVAAPEDPLSQDRPATSSGDEFGWSGPAAAVDGDRGTRWSSTAADGQWIQVDLGSVHDIDRVDLDWETAYASGYRIEVSSDGSSWSTAYSTTTGEGGDESLDLDTSGRYVRLAATRRATQWGVSLWELQVFGSDGAGDPDPDPDPDPTTDGLLSYGRPGTASSSQEQDPSCWDCTPDKALDLDPASRWATSPATGWVDEGWIAVDLGAPAHVSSVVLQWDPAYATGYDVEVSDDGSSWRSVYSTTTGSGFKETIPLDADGRHVRVHMNDRSSAYGYSLWEFQVYGTGGSATTPPADPADPDFDDLELVWNDEFDAPAGSPADSSRWHIDSGFPQNGEQQVYTESGNGFHDGQGNFVIEARRESVEGREFTSHRMNTSTALNTQYGRFEARIKIPEGQGFWPAFWMMGSDFLEGRPWPYNGEIDIMENVGLDPYTSHSTLHAPSYWGAGGHGGPATLPSGAKLTEDFHVWAAEWDSDGIQFSLDGVDTFYASKEVVESTRGPWVYDHDFYLILNLAVGGDWPGPPDASTPFPARMLVDYVRVYE</sequence>
<comment type="similarity">
    <text evidence="1">Belongs to the glycosyl hydrolase 16 family.</text>
</comment>
<reference evidence="6" key="1">
    <citation type="journal article" date="2018" name="Curr. Microbiol.">
        <title>Cellulosimicrobium arenosum sp. nov., Isolated from Marine Sediment Sand.</title>
        <authorList>
            <person name="Oh M."/>
            <person name="Kim J.H."/>
            <person name="Yoon J.H."/>
            <person name="Schumann P."/>
            <person name="Kim W."/>
        </authorList>
    </citation>
    <scope>NUCLEOTIDE SEQUENCE</scope>
    <source>
        <strain evidence="6">KCTC 49039</strain>
    </source>
</reference>
<organism evidence="6 7">
    <name type="scientific">Cellulosimicrobium arenosum</name>
    <dbReference type="NCBI Taxonomy" id="2708133"/>
    <lineage>
        <taxon>Bacteria</taxon>
        <taxon>Bacillati</taxon>
        <taxon>Actinomycetota</taxon>
        <taxon>Actinomycetes</taxon>
        <taxon>Micrococcales</taxon>
        <taxon>Promicromonosporaceae</taxon>
        <taxon>Cellulosimicrobium</taxon>
    </lineage>
</organism>
<dbReference type="Proteomes" id="UP000610846">
    <property type="component" value="Unassembled WGS sequence"/>
</dbReference>
<dbReference type="AlphaFoldDB" id="A0A927IZI9"/>
<evidence type="ECO:0000313" key="7">
    <source>
        <dbReference type="Proteomes" id="UP000610846"/>
    </source>
</evidence>
<protein>
    <submittedName>
        <fullName evidence="6">Discoidin domain-containing protein</fullName>
    </submittedName>
</protein>
<dbReference type="EMBL" id="JACYHB010000003">
    <property type="protein sequence ID" value="MBD8078580.1"/>
    <property type="molecule type" value="Genomic_DNA"/>
</dbReference>
<feature type="compositionally biased region" description="Pro residues" evidence="2">
    <location>
        <begin position="1"/>
        <end position="11"/>
    </location>
</feature>
<feature type="domain" description="GH16" evidence="5">
    <location>
        <begin position="332"/>
        <end position="589"/>
    </location>
</feature>
<dbReference type="Pfam" id="PF00722">
    <property type="entry name" value="Glyco_hydro_16"/>
    <property type="match status" value="1"/>
</dbReference>
<dbReference type="GO" id="GO:0004553">
    <property type="term" value="F:hydrolase activity, hydrolyzing O-glycosyl compounds"/>
    <property type="evidence" value="ECO:0007669"/>
    <property type="project" value="InterPro"/>
</dbReference>
<feature type="region of interest" description="Disordered" evidence="2">
    <location>
        <begin position="127"/>
        <end position="146"/>
    </location>
</feature>
<evidence type="ECO:0000256" key="2">
    <source>
        <dbReference type="SAM" id="MobiDB-lite"/>
    </source>
</evidence>
<gene>
    <name evidence="6" type="ORF">IF651_05840</name>
</gene>
<feature type="chain" id="PRO_5037434066" evidence="3">
    <location>
        <begin position="50"/>
        <end position="589"/>
    </location>
</feature>
<dbReference type="RefSeq" id="WP_191828146.1">
    <property type="nucleotide sequence ID" value="NZ_JACYHB010000003.1"/>
</dbReference>
<evidence type="ECO:0000256" key="1">
    <source>
        <dbReference type="ARBA" id="ARBA00006865"/>
    </source>
</evidence>
<dbReference type="Pfam" id="PF00754">
    <property type="entry name" value="F5_F8_type_C"/>
    <property type="match status" value="2"/>
</dbReference>
<feature type="domain" description="F5/8 type C" evidence="4">
    <location>
        <begin position="34"/>
        <end position="179"/>
    </location>
</feature>
<keyword evidence="3" id="KW-0732">Signal</keyword>
<feature type="region of interest" description="Disordered" evidence="2">
    <location>
        <begin position="45"/>
        <end position="82"/>
    </location>
</feature>
<dbReference type="SUPFAM" id="SSF49899">
    <property type="entry name" value="Concanavalin A-like lectins/glucanases"/>
    <property type="match status" value="1"/>
</dbReference>